<protein>
    <submittedName>
        <fullName evidence="2">Uncharacterized protein</fullName>
    </submittedName>
</protein>
<feature type="transmembrane region" description="Helical" evidence="1">
    <location>
        <begin position="44"/>
        <end position="63"/>
    </location>
</feature>
<dbReference type="AlphaFoldDB" id="A0A074MNL0"/>
<dbReference type="EMBL" id="JMIX01000005">
    <property type="protein sequence ID" value="KEO96561.1"/>
    <property type="molecule type" value="Genomic_DNA"/>
</dbReference>
<keyword evidence="1" id="KW-0472">Membrane</keyword>
<evidence type="ECO:0000256" key="1">
    <source>
        <dbReference type="SAM" id="Phobius"/>
    </source>
</evidence>
<evidence type="ECO:0000313" key="3">
    <source>
        <dbReference type="Proteomes" id="UP000027866"/>
    </source>
</evidence>
<reference evidence="2 3" key="1">
    <citation type="submission" date="2014-04" db="EMBL/GenBank/DDBJ databases">
        <title>A comprehensive comparison of genomes of Erythrobacter spp. Strains.</title>
        <authorList>
            <person name="Zheng Q."/>
        </authorList>
    </citation>
    <scope>NUCLEOTIDE SEQUENCE [LARGE SCALE GENOMIC DNA]</scope>
    <source>
        <strain evidence="2 3">DSM 8509</strain>
    </source>
</reference>
<proteinExistence type="predicted"/>
<dbReference type="Proteomes" id="UP000027866">
    <property type="component" value="Unassembled WGS sequence"/>
</dbReference>
<keyword evidence="1" id="KW-0812">Transmembrane</keyword>
<comment type="caution">
    <text evidence="2">The sequence shown here is derived from an EMBL/GenBank/DDBJ whole genome shotgun (WGS) entry which is preliminary data.</text>
</comment>
<keyword evidence="1" id="KW-1133">Transmembrane helix</keyword>
<sequence length="65" mass="6903">MVMLKAVVFGAIITGCLALVIGSQGSTGGRLAVEAVQLGGYRMFWSWPLFFSGSGLAWGLILLQR</sequence>
<dbReference type="PROSITE" id="PS51257">
    <property type="entry name" value="PROKAR_LIPOPROTEIN"/>
    <property type="match status" value="1"/>
</dbReference>
<name>A0A074MNL0_9SPHN</name>
<gene>
    <name evidence="2" type="ORF">EH32_10050</name>
</gene>
<keyword evidence="3" id="KW-1185">Reference proteome</keyword>
<accession>A0A074MNL0</accession>
<evidence type="ECO:0000313" key="2">
    <source>
        <dbReference type="EMBL" id="KEO96561.1"/>
    </source>
</evidence>
<organism evidence="2 3">
    <name type="scientific">Erythrobacter litoralis</name>
    <dbReference type="NCBI Taxonomy" id="39960"/>
    <lineage>
        <taxon>Bacteria</taxon>
        <taxon>Pseudomonadati</taxon>
        <taxon>Pseudomonadota</taxon>
        <taxon>Alphaproteobacteria</taxon>
        <taxon>Sphingomonadales</taxon>
        <taxon>Erythrobacteraceae</taxon>
        <taxon>Erythrobacter/Porphyrobacter group</taxon>
        <taxon>Erythrobacter</taxon>
    </lineage>
</organism>